<evidence type="ECO:0000313" key="2">
    <source>
        <dbReference type="EMBL" id="AQV98254.1"/>
    </source>
</evidence>
<accession>A0A1U9UZW3</accession>
<dbReference type="Proteomes" id="UP000189627">
    <property type="component" value="Chromosome 2"/>
</dbReference>
<dbReference type="KEGG" id="cuh:BJN34_30760"/>
<dbReference type="OrthoDB" id="8562712at2"/>
<dbReference type="PROSITE" id="PS51819">
    <property type="entry name" value="VOC"/>
    <property type="match status" value="1"/>
</dbReference>
<organism evidence="2 3">
    <name type="scientific">Cupriavidus necator</name>
    <name type="common">Alcaligenes eutrophus</name>
    <name type="synonym">Ralstonia eutropha</name>
    <dbReference type="NCBI Taxonomy" id="106590"/>
    <lineage>
        <taxon>Bacteria</taxon>
        <taxon>Pseudomonadati</taxon>
        <taxon>Pseudomonadota</taxon>
        <taxon>Betaproteobacteria</taxon>
        <taxon>Burkholderiales</taxon>
        <taxon>Burkholderiaceae</taxon>
        <taxon>Cupriavidus</taxon>
    </lineage>
</organism>
<evidence type="ECO:0000313" key="3">
    <source>
        <dbReference type="Proteomes" id="UP000189627"/>
    </source>
</evidence>
<dbReference type="AlphaFoldDB" id="A0A1U9UZW3"/>
<reference evidence="3" key="1">
    <citation type="submission" date="2017-02" db="EMBL/GenBank/DDBJ databases">
        <title>Complete genome sequence of Cupriavidus necator strain NH9, a 3-chlorobenzoate degrader.</title>
        <authorList>
            <person name="Moriuchi R."/>
            <person name="Dohra H."/>
            <person name="Ogawa N."/>
        </authorList>
    </citation>
    <scope>NUCLEOTIDE SEQUENCE [LARGE SCALE GENOMIC DNA]</scope>
    <source>
        <strain evidence="3">NH9</strain>
    </source>
</reference>
<dbReference type="SUPFAM" id="SSF54593">
    <property type="entry name" value="Glyoxalase/Bleomycin resistance protein/Dihydroxybiphenyl dioxygenase"/>
    <property type="match status" value="1"/>
</dbReference>
<dbReference type="Gene3D" id="3.10.180.10">
    <property type="entry name" value="2,3-Dihydroxybiphenyl 1,2-Dioxygenase, domain 1"/>
    <property type="match status" value="1"/>
</dbReference>
<feature type="domain" description="VOC" evidence="1">
    <location>
        <begin position="16"/>
        <end position="137"/>
    </location>
</feature>
<dbReference type="EMBL" id="CP017758">
    <property type="protein sequence ID" value="AQV98254.1"/>
    <property type="molecule type" value="Genomic_DNA"/>
</dbReference>
<gene>
    <name evidence="2" type="ORF">BJN34_30760</name>
</gene>
<dbReference type="InterPro" id="IPR029068">
    <property type="entry name" value="Glyas_Bleomycin-R_OHBP_Dase"/>
</dbReference>
<sequence length="151" mass="16071">MNAHDSAGAGRTGSWQFDHVNVTVAGQAASVRILFEHLMGLAPGARPPFPFPGTWLYQDDRAIVHTVDRESALEAVPGTVRFGHIAFRTDEAAATLKERVRASGLPFRIAHVPGTGALQIFIQLSEDFVVELTAAEDAAGKDGNAAEGEHA</sequence>
<proteinExistence type="predicted"/>
<name>A0A1U9UZW3_CUPNE</name>
<dbReference type="InterPro" id="IPR037523">
    <property type="entry name" value="VOC_core"/>
</dbReference>
<dbReference type="RefSeq" id="WP_078200538.1">
    <property type="nucleotide sequence ID" value="NZ_CP017758.1"/>
</dbReference>
<evidence type="ECO:0000259" key="1">
    <source>
        <dbReference type="PROSITE" id="PS51819"/>
    </source>
</evidence>
<protein>
    <recommendedName>
        <fullName evidence="1">VOC domain-containing protein</fullName>
    </recommendedName>
</protein>